<sequence length="93" mass="9654">MAGNLAGQRDLPSLRSVASTVQAPPSGAFKPAAVINPARRPAVINRQGRAPSGHGSRHGWPADLSDVEVPGAAGGSSPDRLSRQNWILFVTGY</sequence>
<keyword evidence="3" id="KW-1185">Reference proteome</keyword>
<organism evidence="2 3">
    <name type="scientific">Candidatus Competibacter phosphatis</name>
    <dbReference type="NCBI Taxonomy" id="221280"/>
    <lineage>
        <taxon>Bacteria</taxon>
        <taxon>Pseudomonadati</taxon>
        <taxon>Pseudomonadota</taxon>
        <taxon>Gammaproteobacteria</taxon>
        <taxon>Candidatus Competibacteraceae</taxon>
        <taxon>Candidatus Competibacter</taxon>
    </lineage>
</organism>
<name>A0ABX1TKN6_9GAMM</name>
<dbReference type="EMBL" id="SPMZ01000016">
    <property type="protein sequence ID" value="NMQ18723.1"/>
    <property type="molecule type" value="Genomic_DNA"/>
</dbReference>
<comment type="caution">
    <text evidence="2">The sequence shown here is derived from an EMBL/GenBank/DDBJ whole genome shotgun (WGS) entry which is preliminary data.</text>
</comment>
<dbReference type="RefSeq" id="WP_169247984.1">
    <property type="nucleotide sequence ID" value="NZ_SPMZ01000016.1"/>
</dbReference>
<evidence type="ECO:0000256" key="1">
    <source>
        <dbReference type="SAM" id="MobiDB-lite"/>
    </source>
</evidence>
<reference evidence="2 3" key="1">
    <citation type="submission" date="2019-03" db="EMBL/GenBank/DDBJ databases">
        <title>Metabolic reconstructions from genomes of highly enriched 'Candidatus Accumulibacter' and 'Candidatus Competibacter' bioreactor populations.</title>
        <authorList>
            <person name="Annavajhala M.K."/>
            <person name="Welles L."/>
            <person name="Abbas B."/>
            <person name="Sorokin D."/>
            <person name="Park H."/>
            <person name="Van Loosdrecht M."/>
            <person name="Chandran K."/>
        </authorList>
    </citation>
    <scope>NUCLEOTIDE SEQUENCE [LARGE SCALE GENOMIC DNA]</scope>
    <source>
        <strain evidence="2 3">SBR_G</strain>
    </source>
</reference>
<protein>
    <submittedName>
        <fullName evidence="2">Uncharacterized protein</fullName>
    </submittedName>
</protein>
<evidence type="ECO:0000313" key="2">
    <source>
        <dbReference type="EMBL" id="NMQ18723.1"/>
    </source>
</evidence>
<dbReference type="Proteomes" id="UP000760480">
    <property type="component" value="Unassembled WGS sequence"/>
</dbReference>
<evidence type="ECO:0000313" key="3">
    <source>
        <dbReference type="Proteomes" id="UP000760480"/>
    </source>
</evidence>
<accession>A0ABX1TKN6</accession>
<feature type="region of interest" description="Disordered" evidence="1">
    <location>
        <begin position="1"/>
        <end position="80"/>
    </location>
</feature>
<gene>
    <name evidence="2" type="ORF">E4P82_05605</name>
</gene>
<proteinExistence type="predicted"/>